<comment type="caution">
    <text evidence="2">The sequence shown here is derived from an EMBL/GenBank/DDBJ whole genome shotgun (WGS) entry which is preliminary data.</text>
</comment>
<dbReference type="InterPro" id="IPR007528">
    <property type="entry name" value="RINT1_Tip20"/>
</dbReference>
<dbReference type="PANTHER" id="PTHR13520:SF0">
    <property type="entry name" value="RAD50-INTERACTING PROTEIN 1"/>
    <property type="match status" value="1"/>
</dbReference>
<organism evidence="2 3">
    <name type="scientific">Elasticomyces elasticus</name>
    <dbReference type="NCBI Taxonomy" id="574655"/>
    <lineage>
        <taxon>Eukaryota</taxon>
        <taxon>Fungi</taxon>
        <taxon>Dikarya</taxon>
        <taxon>Ascomycota</taxon>
        <taxon>Pezizomycotina</taxon>
        <taxon>Dothideomycetes</taxon>
        <taxon>Dothideomycetidae</taxon>
        <taxon>Mycosphaerellales</taxon>
        <taxon>Teratosphaeriaceae</taxon>
        <taxon>Elasticomyces</taxon>
    </lineage>
</organism>
<dbReference type="Gene3D" id="1.20.58.670">
    <property type="entry name" value="Dsl1p vesicle tethering complex, Tip20p subunit, domain D"/>
    <property type="match status" value="1"/>
</dbReference>
<proteinExistence type="predicted"/>
<evidence type="ECO:0000313" key="3">
    <source>
        <dbReference type="Proteomes" id="UP001310594"/>
    </source>
</evidence>
<evidence type="ECO:0000313" key="2">
    <source>
        <dbReference type="EMBL" id="KAK5700001.1"/>
    </source>
</evidence>
<name>A0AAN7W661_9PEZI</name>
<dbReference type="InterPro" id="IPR042042">
    <property type="entry name" value="Tip20p_domB"/>
</dbReference>
<dbReference type="AlphaFoldDB" id="A0AAN7W661"/>
<dbReference type="GO" id="GO:0006890">
    <property type="term" value="P:retrograde vesicle-mediated transport, Golgi to endoplasmic reticulum"/>
    <property type="evidence" value="ECO:0007669"/>
    <property type="project" value="InterPro"/>
</dbReference>
<protein>
    <submittedName>
        <fullName evidence="2">Uncharacterized protein</fullName>
    </submittedName>
</protein>
<sequence length="829" mass="93211">MDVRVQDYLDDKLQSTADLESLDALLESVHNSQKLLKQQLDEAKRDHDNIVQETEQHVQSVQAKANAFQKEQHDIDRRLLIVTQSETSDEAVQKFEASMERLRKLDVAAGYVELLKEVDVLKRECTAQLGKSDEAAQEPYRRLQRLVTALQPLQEAAEGAAPHLLDHIMREVGGLRETIRKSFAADLETTLKKMGWPKALETIPMALQQEWDTNLSRLLDLQRPELEKLDQSLADRGSNFEPPALLPLEVMVQPLEQRFTYHFSGNKPTNRLDKPEYFLQHVIDLVSGYSDFLQDALQPLLVRQLRGTDLAFTPAYMDSISAFITALLPMLRRKLTSFTQQTEGQSQLLSHLVHEVMNFDTTLQDTYTYAPISPTLPWRGLAYFLLDTSGYFQKWLDVERDFALSRYHAIVEAPEAGELNFNSVGADITKPTNMAVNVNDLLETITDRYRPLSSFSEKLRFLMDVQIAIFDMFHQRLHASLEAYIAMTTNIGRTMHGLTREDQAELQGVKGLDRLCRVFGSAEYLERAMRDWSDDVFFVEMWDELQDRARNRDQISSKLGGLQEIQSKTSAAVGEEDGGEGVQGALFDETAAAYHGLRVRSEGIIVDTLTTNLREALKPYGRIATWASLSSSTAGGSISAELDPTLRLVADYFTFLSRAVGKVALRRISRHICLAIQAYIWDNVLVRHTFSTAGATQLATDVRALCEDLDRFIGQGQAQVGMRRLLEGVTLVGLPVRGEIQRVLPSRSGMDGEDMDDDGAAAWGVMDDKDEDGKGADAGEPKKLGLFEVERQVFMDNESARHVLEQLGLEVISEGDARAVLERRVELGS</sequence>
<accession>A0AAN7W661</accession>
<dbReference type="EMBL" id="JAVRQU010000008">
    <property type="protein sequence ID" value="KAK5700001.1"/>
    <property type="molecule type" value="Genomic_DNA"/>
</dbReference>
<dbReference type="InterPro" id="IPR042044">
    <property type="entry name" value="EXOC6PINT-1/Sec15/Tip20_C_dom2"/>
</dbReference>
<gene>
    <name evidence="2" type="ORF">LTR97_006135</name>
</gene>
<feature type="coiled-coil region" evidence="1">
    <location>
        <begin position="26"/>
        <end position="71"/>
    </location>
</feature>
<dbReference type="GO" id="GO:0060628">
    <property type="term" value="P:regulation of ER to Golgi vesicle-mediated transport"/>
    <property type="evidence" value="ECO:0007669"/>
    <property type="project" value="TreeGrafter"/>
</dbReference>
<dbReference type="Pfam" id="PF04437">
    <property type="entry name" value="RINT1_TIP1"/>
    <property type="match status" value="1"/>
</dbReference>
<dbReference type="PANTHER" id="PTHR13520">
    <property type="entry name" value="RAD50-INTERACTING PROTEIN 1 RINT-1"/>
    <property type="match status" value="1"/>
</dbReference>
<dbReference type="PROSITE" id="PS51386">
    <property type="entry name" value="RINT1_TIP20"/>
    <property type="match status" value="1"/>
</dbReference>
<dbReference type="GO" id="GO:0006888">
    <property type="term" value="P:endoplasmic reticulum to Golgi vesicle-mediated transport"/>
    <property type="evidence" value="ECO:0007669"/>
    <property type="project" value="InterPro"/>
</dbReference>
<dbReference type="Gene3D" id="1.20.58.1420">
    <property type="entry name" value="Dsl1p vesicle tethering complex, Tip20p subunit, domain B"/>
    <property type="match status" value="1"/>
</dbReference>
<reference evidence="2" key="1">
    <citation type="submission" date="2023-08" db="EMBL/GenBank/DDBJ databases">
        <title>Black Yeasts Isolated from many extreme environments.</title>
        <authorList>
            <person name="Coleine C."/>
            <person name="Stajich J.E."/>
            <person name="Selbmann L."/>
        </authorList>
    </citation>
    <scope>NUCLEOTIDE SEQUENCE</scope>
    <source>
        <strain evidence="2">CCFEE 5810</strain>
    </source>
</reference>
<dbReference type="Proteomes" id="UP001310594">
    <property type="component" value="Unassembled WGS sequence"/>
</dbReference>
<keyword evidence="1" id="KW-0175">Coiled coil</keyword>
<dbReference type="GO" id="GO:0070939">
    <property type="term" value="C:Dsl1/NZR complex"/>
    <property type="evidence" value="ECO:0007669"/>
    <property type="project" value="InterPro"/>
</dbReference>
<evidence type="ECO:0000256" key="1">
    <source>
        <dbReference type="SAM" id="Coils"/>
    </source>
</evidence>